<dbReference type="InterPro" id="IPR002078">
    <property type="entry name" value="Sigma_54_int"/>
</dbReference>
<keyword evidence="3" id="KW-0805">Transcription regulation</keyword>
<dbReference type="PANTHER" id="PTHR32071">
    <property type="entry name" value="TRANSCRIPTIONAL REGULATORY PROTEIN"/>
    <property type="match status" value="1"/>
</dbReference>
<dbReference type="GO" id="GO:0043565">
    <property type="term" value="F:sequence-specific DNA binding"/>
    <property type="evidence" value="ECO:0007669"/>
    <property type="project" value="InterPro"/>
</dbReference>
<keyword evidence="2" id="KW-0067">ATP-binding</keyword>
<gene>
    <name evidence="8" type="ORF">HNQ59_000275</name>
</gene>
<dbReference type="Pfam" id="PF02954">
    <property type="entry name" value="HTH_8"/>
    <property type="match status" value="1"/>
</dbReference>
<dbReference type="PANTHER" id="PTHR32071:SF99">
    <property type="entry name" value="TRANSCRIPTIONAL REGULATORY PROTEIN"/>
    <property type="match status" value="1"/>
</dbReference>
<evidence type="ECO:0000313" key="8">
    <source>
        <dbReference type="EMBL" id="MBB5017013.1"/>
    </source>
</evidence>
<dbReference type="InterPro" id="IPR027417">
    <property type="entry name" value="P-loop_NTPase"/>
</dbReference>
<keyword evidence="9" id="KW-1185">Reference proteome</keyword>
<evidence type="ECO:0000313" key="9">
    <source>
        <dbReference type="Proteomes" id="UP000575898"/>
    </source>
</evidence>
<organism evidence="8 9">
    <name type="scientific">Chitinivorax tropicus</name>
    <dbReference type="NCBI Taxonomy" id="714531"/>
    <lineage>
        <taxon>Bacteria</taxon>
        <taxon>Pseudomonadati</taxon>
        <taxon>Pseudomonadota</taxon>
        <taxon>Betaproteobacteria</taxon>
        <taxon>Chitinivorax</taxon>
    </lineage>
</organism>
<dbReference type="RefSeq" id="WP_184034165.1">
    <property type="nucleotide sequence ID" value="NZ_JACHHY010000002.1"/>
</dbReference>
<reference evidence="8 9" key="1">
    <citation type="submission" date="2020-08" db="EMBL/GenBank/DDBJ databases">
        <title>Genomic Encyclopedia of Type Strains, Phase IV (KMG-IV): sequencing the most valuable type-strain genomes for metagenomic binning, comparative biology and taxonomic classification.</title>
        <authorList>
            <person name="Goeker M."/>
        </authorList>
    </citation>
    <scope>NUCLEOTIDE SEQUENCE [LARGE SCALE GENOMIC DNA]</scope>
    <source>
        <strain evidence="8 9">DSM 27165</strain>
    </source>
</reference>
<dbReference type="InterPro" id="IPR058031">
    <property type="entry name" value="AAA_lid_NorR"/>
</dbReference>
<sequence length="478" mass="53228">MSLDLQLRLLDEPHHLQSVLREVFFDLFERQLEGAIMVNRDARVVWLNDRYATLLGLASPLDALGAPIETLIPHSRLREVLATGEPILLDVMDYRHQMFVVTRFPVKNAHNEVIGAIGILLYERWEPLKPLLAKFKLLQSELDQARRELGKQRRAVYGLDDIIGQSPACQQMKCLAQRAAQLDATVLLEGETGTGKELLAQAIHNTSSRADMPFVALNVAAIPDTLLEAELFGVSAGAYTGADRKGRDGKFKLADGGTLFLDEIGDLSPALQVKLLRVLQEQEIEPLGSNRLLRIDVRIIAATSHRLADRVTAGLFRADLFYRLNVLLIVLPRLCDRQTDLPALCQHLLQQITDRAGLATRSLTAGALACLARQRWPGNIRQLRNVLEQACLHSDRHRLDACDFDQLLPDPVAADTIAPLQETLAQAERQALQAALIACGGNRTEAAKRLGISRATFYEKWQRHGMLEAQQPGSTTWR</sequence>
<dbReference type="InterPro" id="IPR002197">
    <property type="entry name" value="HTH_Fis"/>
</dbReference>
<dbReference type="CDD" id="cd00009">
    <property type="entry name" value="AAA"/>
    <property type="match status" value="1"/>
</dbReference>
<evidence type="ECO:0000256" key="4">
    <source>
        <dbReference type="ARBA" id="ARBA00023125"/>
    </source>
</evidence>
<dbReference type="Proteomes" id="UP000575898">
    <property type="component" value="Unassembled WGS sequence"/>
</dbReference>
<dbReference type="InterPro" id="IPR025662">
    <property type="entry name" value="Sigma_54_int_dom_ATP-bd_1"/>
</dbReference>
<dbReference type="SUPFAM" id="SSF52540">
    <property type="entry name" value="P-loop containing nucleoside triphosphate hydrolases"/>
    <property type="match status" value="1"/>
</dbReference>
<dbReference type="InterPro" id="IPR025944">
    <property type="entry name" value="Sigma_54_int_dom_CS"/>
</dbReference>
<dbReference type="InterPro" id="IPR035965">
    <property type="entry name" value="PAS-like_dom_sf"/>
</dbReference>
<feature type="coiled-coil region" evidence="6">
    <location>
        <begin position="128"/>
        <end position="155"/>
    </location>
</feature>
<dbReference type="GO" id="GO:0006355">
    <property type="term" value="P:regulation of DNA-templated transcription"/>
    <property type="evidence" value="ECO:0007669"/>
    <property type="project" value="InterPro"/>
</dbReference>
<name>A0A840MLF6_9PROT</name>
<dbReference type="SUPFAM" id="SSF55785">
    <property type="entry name" value="PYP-like sensor domain (PAS domain)"/>
    <property type="match status" value="1"/>
</dbReference>
<dbReference type="Gene3D" id="3.40.50.300">
    <property type="entry name" value="P-loop containing nucleotide triphosphate hydrolases"/>
    <property type="match status" value="1"/>
</dbReference>
<dbReference type="PRINTS" id="PR01590">
    <property type="entry name" value="HTHFIS"/>
</dbReference>
<dbReference type="SUPFAM" id="SSF46689">
    <property type="entry name" value="Homeodomain-like"/>
    <property type="match status" value="1"/>
</dbReference>
<keyword evidence="1" id="KW-0547">Nucleotide-binding</keyword>
<evidence type="ECO:0000256" key="3">
    <source>
        <dbReference type="ARBA" id="ARBA00023015"/>
    </source>
</evidence>
<dbReference type="PROSITE" id="PS50045">
    <property type="entry name" value="SIGMA54_INTERACT_4"/>
    <property type="match status" value="1"/>
</dbReference>
<keyword evidence="5" id="KW-0804">Transcription</keyword>
<protein>
    <submittedName>
        <fullName evidence="8">Transcriptional regulator with PAS, ATPase and Fis domain</fullName>
    </submittedName>
</protein>
<dbReference type="Pfam" id="PF25601">
    <property type="entry name" value="AAA_lid_14"/>
    <property type="match status" value="1"/>
</dbReference>
<dbReference type="PROSITE" id="PS00688">
    <property type="entry name" value="SIGMA54_INTERACT_3"/>
    <property type="match status" value="1"/>
</dbReference>
<dbReference type="InterPro" id="IPR009057">
    <property type="entry name" value="Homeodomain-like_sf"/>
</dbReference>
<proteinExistence type="predicted"/>
<dbReference type="Gene3D" id="3.30.450.20">
    <property type="entry name" value="PAS domain"/>
    <property type="match status" value="1"/>
</dbReference>
<comment type="caution">
    <text evidence="8">The sequence shown here is derived from an EMBL/GenBank/DDBJ whole genome shotgun (WGS) entry which is preliminary data.</text>
</comment>
<evidence type="ECO:0000259" key="7">
    <source>
        <dbReference type="PROSITE" id="PS50045"/>
    </source>
</evidence>
<evidence type="ECO:0000256" key="5">
    <source>
        <dbReference type="ARBA" id="ARBA00023163"/>
    </source>
</evidence>
<dbReference type="GO" id="GO:0005524">
    <property type="term" value="F:ATP binding"/>
    <property type="evidence" value="ECO:0007669"/>
    <property type="project" value="UniProtKB-KW"/>
</dbReference>
<dbReference type="Gene3D" id="1.10.8.60">
    <property type="match status" value="1"/>
</dbReference>
<feature type="domain" description="Sigma-54 factor interaction" evidence="7">
    <location>
        <begin position="162"/>
        <end position="392"/>
    </location>
</feature>
<dbReference type="FunFam" id="3.40.50.300:FF:000006">
    <property type="entry name" value="DNA-binding transcriptional regulator NtrC"/>
    <property type="match status" value="1"/>
</dbReference>
<dbReference type="InterPro" id="IPR025943">
    <property type="entry name" value="Sigma_54_int_dom_ATP-bd_2"/>
</dbReference>
<keyword evidence="4" id="KW-0238">DNA-binding</keyword>
<dbReference type="InterPro" id="IPR013656">
    <property type="entry name" value="PAS_4"/>
</dbReference>
<keyword evidence="6" id="KW-0175">Coiled coil</keyword>
<dbReference type="Pfam" id="PF00158">
    <property type="entry name" value="Sigma54_activat"/>
    <property type="match status" value="1"/>
</dbReference>
<dbReference type="EMBL" id="JACHHY010000002">
    <property type="protein sequence ID" value="MBB5017013.1"/>
    <property type="molecule type" value="Genomic_DNA"/>
</dbReference>
<accession>A0A840MLF6</accession>
<dbReference type="AlphaFoldDB" id="A0A840MLF6"/>
<evidence type="ECO:0000256" key="6">
    <source>
        <dbReference type="SAM" id="Coils"/>
    </source>
</evidence>
<dbReference type="Gene3D" id="1.10.10.60">
    <property type="entry name" value="Homeodomain-like"/>
    <property type="match status" value="1"/>
</dbReference>
<dbReference type="InterPro" id="IPR003593">
    <property type="entry name" value="AAA+_ATPase"/>
</dbReference>
<evidence type="ECO:0000256" key="2">
    <source>
        <dbReference type="ARBA" id="ARBA00022840"/>
    </source>
</evidence>
<dbReference type="Pfam" id="PF08448">
    <property type="entry name" value="PAS_4"/>
    <property type="match status" value="1"/>
</dbReference>
<dbReference type="SMART" id="SM00382">
    <property type="entry name" value="AAA"/>
    <property type="match status" value="1"/>
</dbReference>
<dbReference type="PROSITE" id="PS00676">
    <property type="entry name" value="SIGMA54_INTERACT_2"/>
    <property type="match status" value="1"/>
</dbReference>
<dbReference type="PROSITE" id="PS00675">
    <property type="entry name" value="SIGMA54_INTERACT_1"/>
    <property type="match status" value="1"/>
</dbReference>
<evidence type="ECO:0000256" key="1">
    <source>
        <dbReference type="ARBA" id="ARBA00022741"/>
    </source>
</evidence>